<proteinExistence type="predicted"/>
<dbReference type="Proteomes" id="UP000001812">
    <property type="component" value="Chromosome II"/>
</dbReference>
<sequence>MYLARGVRGVKRAVARAGGGERVRASANVRAADAFVIDAHVANAHVADAHVTHPHAANARSHPAPGRRARVASEGIVQSGALARNIP</sequence>
<dbReference type="EMBL" id="CM000833">
    <property type="protein sequence ID" value="EET05005.1"/>
    <property type="molecule type" value="Genomic_DNA"/>
</dbReference>
<evidence type="ECO:0000313" key="1">
    <source>
        <dbReference type="EMBL" id="EET05005.1"/>
    </source>
</evidence>
<organism evidence="1">
    <name type="scientific">Burkholderia pseudomallei 1710a</name>
    <dbReference type="NCBI Taxonomy" id="320371"/>
    <lineage>
        <taxon>Bacteria</taxon>
        <taxon>Pseudomonadati</taxon>
        <taxon>Pseudomonadota</taxon>
        <taxon>Betaproteobacteria</taxon>
        <taxon>Burkholderiales</taxon>
        <taxon>Burkholderiaceae</taxon>
        <taxon>Burkholderia</taxon>
        <taxon>pseudomallei group</taxon>
    </lineage>
</organism>
<accession>A0A0E1VVP7</accession>
<reference evidence="1" key="1">
    <citation type="submission" date="2009-05" db="EMBL/GenBank/DDBJ databases">
        <authorList>
            <person name="Harkins D.M."/>
            <person name="DeShazer D."/>
            <person name="Woods D.E."/>
            <person name="Brinkac L.M."/>
            <person name="Brown K.A."/>
            <person name="Hung G.C."/>
            <person name="Tuanyok A."/>
            <person name="Zhang B."/>
            <person name="Nierman W.C."/>
        </authorList>
    </citation>
    <scope>NUCLEOTIDE SEQUENCE [LARGE SCALE GENOMIC DNA]</scope>
    <source>
        <strain evidence="1">1710a</strain>
    </source>
</reference>
<dbReference type="HOGENOM" id="CLU_2477434_0_0_4"/>
<name>A0A0E1VVP7_BURPE</name>
<protein>
    <submittedName>
        <fullName evidence="1">Uncharacterized protein</fullName>
    </submittedName>
</protein>
<dbReference type="AlphaFoldDB" id="A0A0E1VVP7"/>
<gene>
    <name evidence="1" type="ORF">BURPS1710A_A0055</name>
</gene>